<protein>
    <submittedName>
        <fullName evidence="8">GMC family oxidoreductase</fullName>
    </submittedName>
</protein>
<evidence type="ECO:0000256" key="3">
    <source>
        <dbReference type="ARBA" id="ARBA00022630"/>
    </source>
</evidence>
<evidence type="ECO:0000256" key="2">
    <source>
        <dbReference type="ARBA" id="ARBA00010790"/>
    </source>
</evidence>
<dbReference type="EMBL" id="JABFCX010000002">
    <property type="protein sequence ID" value="NNU15478.1"/>
    <property type="molecule type" value="Genomic_DNA"/>
</dbReference>
<comment type="cofactor">
    <cofactor evidence="1">
        <name>FAD</name>
        <dbReference type="ChEBI" id="CHEBI:57692"/>
    </cofactor>
</comment>
<accession>A0A7Y3RJZ9</accession>
<feature type="domain" description="Glucose-methanol-choline oxidoreductase C-terminal" evidence="7">
    <location>
        <begin position="424"/>
        <end position="546"/>
    </location>
</feature>
<sequence length="564" mass="63311">MTDFDAIVVGSGMSGGWVAKELSERGLKVLVLERGRNIDPAEDYTDQKTPWEIAETDPLTDEEEEEYHIQKSVYAFSKVNKKLWVKDTEHPYETAPGTDYIWRRGYHLGGRSIMWARQSYRFAPLDFEANAQDGYGVDWPVRYDDIAPWYDYVENFAGISGSKEGLEQLPDGDFLPPFELNCMEKKVKAAIEERWPERKMITGRAAHLREARDHHKKLGRVQCQVRSRCENGCVFGGYFSAVSATLPAARRTGNATIVTDAIVHSVDYDPQTKRITGVKVIDSNTMQRRTYTAKLVFLNASAIASAGILMNSADEENPNGLANRSDQLGRNLMDHVTGARAQAVFNDFPDSYYFGRRPNGIYIPRYVNIGGQDQDFVRGFGYQGSARRVGWNSDIPGIGQDLKEKNRDPGPWIFWLTGFGEVLPDENSRMTLHPTKTDKWGVPIPVMDARYGENEEKMMRKASKDAAEMLKAAGGRIIYSSEDDFGLSAPGNTIHEMGTARMGRDPMTSVLNKWNQAHDIDNLFMTDGAFMTSSACQNPSLTYMAFSARAANYATDLFEQGVFS</sequence>
<dbReference type="InterPro" id="IPR051473">
    <property type="entry name" value="P2Ox-like"/>
</dbReference>
<dbReference type="Pfam" id="PF05199">
    <property type="entry name" value="GMC_oxred_C"/>
    <property type="match status" value="1"/>
</dbReference>
<dbReference type="Proteomes" id="UP000536835">
    <property type="component" value="Unassembled WGS sequence"/>
</dbReference>
<gene>
    <name evidence="8" type="ORF">HK107_03975</name>
</gene>
<dbReference type="InterPro" id="IPR036188">
    <property type="entry name" value="FAD/NAD-bd_sf"/>
</dbReference>
<organism evidence="8 9">
    <name type="scientific">Parvularcula mediterranea</name>
    <dbReference type="NCBI Taxonomy" id="2732508"/>
    <lineage>
        <taxon>Bacteria</taxon>
        <taxon>Pseudomonadati</taxon>
        <taxon>Pseudomonadota</taxon>
        <taxon>Alphaproteobacteria</taxon>
        <taxon>Parvularculales</taxon>
        <taxon>Parvularculaceae</taxon>
        <taxon>Parvularcula</taxon>
    </lineage>
</organism>
<keyword evidence="5" id="KW-0560">Oxidoreductase</keyword>
<evidence type="ECO:0000313" key="8">
    <source>
        <dbReference type="EMBL" id="NNU15478.1"/>
    </source>
</evidence>
<dbReference type="RefSeq" id="WP_173196978.1">
    <property type="nucleotide sequence ID" value="NZ_JABFCX010000002.1"/>
</dbReference>
<dbReference type="InterPro" id="IPR007867">
    <property type="entry name" value="GMC_OxRtase_C"/>
</dbReference>
<feature type="domain" description="Glucose-methanol-choline oxidoreductase N-terminal" evidence="6">
    <location>
        <begin position="96"/>
        <end position="336"/>
    </location>
</feature>
<dbReference type="SUPFAM" id="SSF51905">
    <property type="entry name" value="FAD/NAD(P)-binding domain"/>
    <property type="match status" value="1"/>
</dbReference>
<comment type="caution">
    <text evidence="8">The sequence shown here is derived from an EMBL/GenBank/DDBJ whole genome shotgun (WGS) entry which is preliminary data.</text>
</comment>
<dbReference type="AlphaFoldDB" id="A0A7Y3RJZ9"/>
<dbReference type="PANTHER" id="PTHR42784:SF1">
    <property type="entry name" value="PYRANOSE 2-OXIDASE"/>
    <property type="match status" value="1"/>
</dbReference>
<dbReference type="GO" id="GO:0050660">
    <property type="term" value="F:flavin adenine dinucleotide binding"/>
    <property type="evidence" value="ECO:0007669"/>
    <property type="project" value="InterPro"/>
</dbReference>
<keyword evidence="3" id="KW-0285">Flavoprotein</keyword>
<comment type="similarity">
    <text evidence="2">Belongs to the GMC oxidoreductase family.</text>
</comment>
<dbReference type="Gene3D" id="3.50.50.60">
    <property type="entry name" value="FAD/NAD(P)-binding domain"/>
    <property type="match status" value="2"/>
</dbReference>
<dbReference type="PANTHER" id="PTHR42784">
    <property type="entry name" value="PYRANOSE 2-OXIDASE"/>
    <property type="match status" value="1"/>
</dbReference>
<dbReference type="Pfam" id="PF13450">
    <property type="entry name" value="NAD_binding_8"/>
    <property type="match status" value="1"/>
</dbReference>
<evidence type="ECO:0000256" key="1">
    <source>
        <dbReference type="ARBA" id="ARBA00001974"/>
    </source>
</evidence>
<dbReference type="GO" id="GO:0016614">
    <property type="term" value="F:oxidoreductase activity, acting on CH-OH group of donors"/>
    <property type="evidence" value="ECO:0007669"/>
    <property type="project" value="InterPro"/>
</dbReference>
<dbReference type="Pfam" id="PF00732">
    <property type="entry name" value="GMC_oxred_N"/>
    <property type="match status" value="1"/>
</dbReference>
<keyword evidence="9" id="KW-1185">Reference proteome</keyword>
<evidence type="ECO:0000256" key="5">
    <source>
        <dbReference type="ARBA" id="ARBA00023002"/>
    </source>
</evidence>
<name>A0A7Y3RJZ9_9PROT</name>
<reference evidence="8 9" key="1">
    <citation type="submission" date="2020-05" db="EMBL/GenBank/DDBJ databases">
        <title>Parvularcula mediterraneae sp. nov., isolated from polypropylene straw from shallow seawater of the seashore of Laganas in Zakynthos island, Greece.</title>
        <authorList>
            <person name="Szabo I."/>
            <person name="Al-Omari J."/>
            <person name="Rado J."/>
            <person name="Szerdahelyi G.S."/>
        </authorList>
    </citation>
    <scope>NUCLEOTIDE SEQUENCE [LARGE SCALE GENOMIC DNA]</scope>
    <source>
        <strain evidence="8 9">ZS-1/3</strain>
    </source>
</reference>
<dbReference type="InterPro" id="IPR000172">
    <property type="entry name" value="GMC_OxRdtase_N"/>
</dbReference>
<dbReference type="SUPFAM" id="SSF54373">
    <property type="entry name" value="FAD-linked reductases, C-terminal domain"/>
    <property type="match status" value="1"/>
</dbReference>
<evidence type="ECO:0000259" key="7">
    <source>
        <dbReference type="Pfam" id="PF05199"/>
    </source>
</evidence>
<keyword evidence="4" id="KW-0274">FAD</keyword>
<evidence type="ECO:0000313" key="9">
    <source>
        <dbReference type="Proteomes" id="UP000536835"/>
    </source>
</evidence>
<evidence type="ECO:0000256" key="4">
    <source>
        <dbReference type="ARBA" id="ARBA00022827"/>
    </source>
</evidence>
<evidence type="ECO:0000259" key="6">
    <source>
        <dbReference type="Pfam" id="PF00732"/>
    </source>
</evidence>
<proteinExistence type="inferred from homology"/>